<organism evidence="1 2">
    <name type="scientific">Ancylostoma ceylanicum</name>
    <dbReference type="NCBI Taxonomy" id="53326"/>
    <lineage>
        <taxon>Eukaryota</taxon>
        <taxon>Metazoa</taxon>
        <taxon>Ecdysozoa</taxon>
        <taxon>Nematoda</taxon>
        <taxon>Chromadorea</taxon>
        <taxon>Rhabditida</taxon>
        <taxon>Rhabditina</taxon>
        <taxon>Rhabditomorpha</taxon>
        <taxon>Strongyloidea</taxon>
        <taxon>Ancylostomatidae</taxon>
        <taxon>Ancylostomatinae</taxon>
        <taxon>Ancylostoma</taxon>
    </lineage>
</organism>
<dbReference type="Proteomes" id="UP000024635">
    <property type="component" value="Unassembled WGS sequence"/>
</dbReference>
<comment type="caution">
    <text evidence="1">The sequence shown here is derived from an EMBL/GenBank/DDBJ whole genome shotgun (WGS) entry which is preliminary data.</text>
</comment>
<dbReference type="EMBL" id="JARK01000332">
    <property type="protein sequence ID" value="EYC38213.1"/>
    <property type="molecule type" value="Genomic_DNA"/>
</dbReference>
<feature type="non-terminal residue" evidence="1">
    <location>
        <position position="1"/>
    </location>
</feature>
<sequence>RLFLTKEREKDHRTKKKEISEPTVILWHKVL</sequence>
<evidence type="ECO:0000313" key="1">
    <source>
        <dbReference type="EMBL" id="EYC38213.1"/>
    </source>
</evidence>
<protein>
    <submittedName>
        <fullName evidence="1">Uncharacterized protein</fullName>
    </submittedName>
</protein>
<accession>A0A016WGS8</accession>
<name>A0A016WGS8_9BILA</name>
<evidence type="ECO:0000313" key="2">
    <source>
        <dbReference type="Proteomes" id="UP000024635"/>
    </source>
</evidence>
<dbReference type="AlphaFoldDB" id="A0A016WGS8"/>
<proteinExistence type="predicted"/>
<gene>
    <name evidence="1" type="primary">Acey_s0732.g1908</name>
    <name evidence="1" type="ORF">Y032_0732g1908</name>
</gene>
<keyword evidence="2" id="KW-1185">Reference proteome</keyword>
<reference evidence="2" key="1">
    <citation type="journal article" date="2015" name="Nat. Genet.">
        <title>The genome and transcriptome of the zoonotic hookworm Ancylostoma ceylanicum identify infection-specific gene families.</title>
        <authorList>
            <person name="Schwarz E.M."/>
            <person name="Hu Y."/>
            <person name="Antoshechkin I."/>
            <person name="Miller M.M."/>
            <person name="Sternberg P.W."/>
            <person name="Aroian R.V."/>
        </authorList>
    </citation>
    <scope>NUCLEOTIDE SEQUENCE</scope>
    <source>
        <strain evidence="2">HY135</strain>
    </source>
</reference>